<dbReference type="GO" id="GO:0043916">
    <property type="term" value="F:DNA-7-methylguanine glycosylase activity"/>
    <property type="evidence" value="ECO:0007669"/>
    <property type="project" value="TreeGrafter"/>
</dbReference>
<name>A0A4Q9VNF7_9HYPH</name>
<dbReference type="Pfam" id="PF00730">
    <property type="entry name" value="HhH-GPD"/>
    <property type="match status" value="1"/>
</dbReference>
<dbReference type="SMART" id="SM00478">
    <property type="entry name" value="ENDO3c"/>
    <property type="match status" value="1"/>
</dbReference>
<reference evidence="6 7" key="1">
    <citation type="submission" date="2019-02" db="EMBL/GenBank/DDBJ databases">
        <title>Siculibacillus lacustris gen. nov., sp. nov., a new rosette-forming bacterium isolated from a freshwater crater lake (Lake St. Ana, Romania).</title>
        <authorList>
            <person name="Felfoldi T."/>
            <person name="Marton Z."/>
            <person name="Szabo A."/>
            <person name="Mentes A."/>
            <person name="Boka K."/>
            <person name="Marialigeti K."/>
            <person name="Mathe I."/>
            <person name="Koncz M."/>
            <person name="Schumann P."/>
            <person name="Toth E."/>
        </authorList>
    </citation>
    <scope>NUCLEOTIDE SEQUENCE [LARGE SCALE GENOMIC DNA]</scope>
    <source>
        <strain evidence="6 7">SA-279</strain>
    </source>
</reference>
<dbReference type="Gene3D" id="1.10.340.30">
    <property type="entry name" value="Hypothetical protein, domain 2"/>
    <property type="match status" value="1"/>
</dbReference>
<evidence type="ECO:0000256" key="2">
    <source>
        <dbReference type="ARBA" id="ARBA00012000"/>
    </source>
</evidence>
<organism evidence="6 7">
    <name type="scientific">Siculibacillus lacustris</name>
    <dbReference type="NCBI Taxonomy" id="1549641"/>
    <lineage>
        <taxon>Bacteria</taxon>
        <taxon>Pseudomonadati</taxon>
        <taxon>Pseudomonadota</taxon>
        <taxon>Alphaproteobacteria</taxon>
        <taxon>Hyphomicrobiales</taxon>
        <taxon>Ancalomicrobiaceae</taxon>
        <taxon>Siculibacillus</taxon>
    </lineage>
</organism>
<dbReference type="GO" id="GO:0008725">
    <property type="term" value="F:DNA-3-methyladenine glycosylase activity"/>
    <property type="evidence" value="ECO:0007669"/>
    <property type="project" value="TreeGrafter"/>
</dbReference>
<protein>
    <recommendedName>
        <fullName evidence="2">DNA-3-methyladenine glycosylase II</fullName>
        <ecNumber evidence="2">3.2.2.21</ecNumber>
    </recommendedName>
</protein>
<dbReference type="InterPro" id="IPR011257">
    <property type="entry name" value="DNA_glycosylase"/>
</dbReference>
<dbReference type="SUPFAM" id="SSF48150">
    <property type="entry name" value="DNA-glycosylase"/>
    <property type="match status" value="1"/>
</dbReference>
<sequence>MRPIETDEHVALGLAELRRIDSRLGPVIDLAGSVPLRRRPPGFEGLARIVVAQQVSAAAATSIWAKLEATLGAGIDRPVTAATIASHDDATLRGAGLSAGKVRTLRAIAAACEEGLDLAAVADHDAAEAIEKLVLIKGIGPWTAEVFLLFCAGHPDVWPAGDLALRQAVGEALGAELRPSEAECRAIALAWQPWRSVAARLFWAYYAARRAGREGVAT</sequence>
<evidence type="ECO:0000313" key="6">
    <source>
        <dbReference type="EMBL" id="TBW36254.1"/>
    </source>
</evidence>
<dbReference type="OrthoDB" id="9785929at2"/>
<keyword evidence="4" id="KW-0234">DNA repair</keyword>
<dbReference type="GO" id="GO:0032131">
    <property type="term" value="F:alkylated DNA binding"/>
    <property type="evidence" value="ECO:0007669"/>
    <property type="project" value="TreeGrafter"/>
</dbReference>
<accession>A0A4Q9VNF7</accession>
<dbReference type="EC" id="3.2.2.21" evidence="2"/>
<evidence type="ECO:0000259" key="5">
    <source>
        <dbReference type="SMART" id="SM00478"/>
    </source>
</evidence>
<evidence type="ECO:0000256" key="3">
    <source>
        <dbReference type="ARBA" id="ARBA00022763"/>
    </source>
</evidence>
<comment type="catalytic activity">
    <reaction evidence="1">
        <text>Hydrolysis of alkylated DNA, releasing 3-methyladenine, 3-methylguanine, 7-methylguanine and 7-methyladenine.</text>
        <dbReference type="EC" id="3.2.2.21"/>
    </reaction>
</comment>
<dbReference type="RefSeq" id="WP_131310250.1">
    <property type="nucleotide sequence ID" value="NZ_SJFN01000021.1"/>
</dbReference>
<dbReference type="GO" id="GO:0032993">
    <property type="term" value="C:protein-DNA complex"/>
    <property type="evidence" value="ECO:0007669"/>
    <property type="project" value="TreeGrafter"/>
</dbReference>
<dbReference type="EMBL" id="SJFN01000021">
    <property type="protein sequence ID" value="TBW36254.1"/>
    <property type="molecule type" value="Genomic_DNA"/>
</dbReference>
<feature type="domain" description="HhH-GPD" evidence="5">
    <location>
        <begin position="51"/>
        <end position="207"/>
    </location>
</feature>
<dbReference type="GO" id="GO:0006307">
    <property type="term" value="P:DNA alkylation repair"/>
    <property type="evidence" value="ECO:0007669"/>
    <property type="project" value="TreeGrafter"/>
</dbReference>
<comment type="caution">
    <text evidence="6">The sequence shown here is derived from an EMBL/GenBank/DDBJ whole genome shotgun (WGS) entry which is preliminary data.</text>
</comment>
<gene>
    <name evidence="6" type="ORF">EYW49_14195</name>
</gene>
<dbReference type="Proteomes" id="UP000292781">
    <property type="component" value="Unassembled WGS sequence"/>
</dbReference>
<dbReference type="InterPro" id="IPR003265">
    <property type="entry name" value="HhH-GPD_domain"/>
</dbReference>
<proteinExistence type="predicted"/>
<keyword evidence="3" id="KW-0227">DNA damage</keyword>
<dbReference type="CDD" id="cd00056">
    <property type="entry name" value="ENDO3c"/>
    <property type="match status" value="1"/>
</dbReference>
<dbReference type="PANTHER" id="PTHR43003">
    <property type="entry name" value="DNA-3-METHYLADENINE GLYCOSYLASE"/>
    <property type="match status" value="1"/>
</dbReference>
<dbReference type="GO" id="GO:0005737">
    <property type="term" value="C:cytoplasm"/>
    <property type="evidence" value="ECO:0007669"/>
    <property type="project" value="TreeGrafter"/>
</dbReference>
<dbReference type="AlphaFoldDB" id="A0A4Q9VNF7"/>
<dbReference type="InterPro" id="IPR051912">
    <property type="entry name" value="Alkylbase_DNA_Glycosylase/TA"/>
</dbReference>
<evidence type="ECO:0000256" key="4">
    <source>
        <dbReference type="ARBA" id="ARBA00023204"/>
    </source>
</evidence>
<evidence type="ECO:0000313" key="7">
    <source>
        <dbReference type="Proteomes" id="UP000292781"/>
    </source>
</evidence>
<dbReference type="Gene3D" id="1.10.1670.40">
    <property type="match status" value="1"/>
</dbReference>
<keyword evidence="7" id="KW-1185">Reference proteome</keyword>
<evidence type="ECO:0000256" key="1">
    <source>
        <dbReference type="ARBA" id="ARBA00000086"/>
    </source>
</evidence>
<dbReference type="PANTHER" id="PTHR43003:SF13">
    <property type="entry name" value="DNA-3-METHYLADENINE GLYCOSYLASE 2"/>
    <property type="match status" value="1"/>
</dbReference>
<dbReference type="GO" id="GO:0006285">
    <property type="term" value="P:base-excision repair, AP site formation"/>
    <property type="evidence" value="ECO:0007669"/>
    <property type="project" value="TreeGrafter"/>
</dbReference>